<feature type="region of interest" description="Disordered" evidence="1">
    <location>
        <begin position="316"/>
        <end position="362"/>
    </location>
</feature>
<feature type="region of interest" description="Disordered" evidence="1">
    <location>
        <begin position="1"/>
        <end position="91"/>
    </location>
</feature>
<evidence type="ECO:0000256" key="1">
    <source>
        <dbReference type="SAM" id="MobiDB-lite"/>
    </source>
</evidence>
<sequence length="362" mass="40082">MGDCDDDDDEDYSDYEPDEEEEEEETVPIAPAPPAWNLAHVFPHMSQTQEPTESLEPTASQPPNDTMTDSTISTPRVRNLDGGSGAYWADQDLDFGDEPTDDYQDRSWDCYHDFGTARIKMKDAFRHDAQDYQMECMKCWATVHPEVVMPASARGGKSKITTAVSSASRAIRIPSRRRTGMTQHARRRAMGSLRGTQSMDHLEATASLLSSSPASFSSAVIYHDSLQVEHQQAFDGSAAARVVDLYGNTIATAQEENVDEHKPEWDQVGEDKSGLNFATNSTPFSFAYECYDCGLLVCHRCKDALPGHQVEVYVEEDTAEDEYKGDEETRKVADDEGGAGSTAHGPEVDADEEPEKSKMVLE</sequence>
<comment type="caution">
    <text evidence="2">The sequence shown here is derived from an EMBL/GenBank/DDBJ whole genome shotgun (WGS) entry which is preliminary data.</text>
</comment>
<organism evidence="2 3">
    <name type="scientific">Paraconiothyrium brasiliense</name>
    <dbReference type="NCBI Taxonomy" id="300254"/>
    <lineage>
        <taxon>Eukaryota</taxon>
        <taxon>Fungi</taxon>
        <taxon>Dikarya</taxon>
        <taxon>Ascomycota</taxon>
        <taxon>Pezizomycotina</taxon>
        <taxon>Dothideomycetes</taxon>
        <taxon>Pleosporomycetidae</taxon>
        <taxon>Pleosporales</taxon>
        <taxon>Massarineae</taxon>
        <taxon>Didymosphaeriaceae</taxon>
        <taxon>Paraconiothyrium</taxon>
    </lineage>
</organism>
<proteinExistence type="predicted"/>
<evidence type="ECO:0008006" key="4">
    <source>
        <dbReference type="Google" id="ProtNLM"/>
    </source>
</evidence>
<evidence type="ECO:0000313" key="2">
    <source>
        <dbReference type="EMBL" id="KAL1600585.1"/>
    </source>
</evidence>
<dbReference type="EMBL" id="JAKJXO020000009">
    <property type="protein sequence ID" value="KAL1600585.1"/>
    <property type="molecule type" value="Genomic_DNA"/>
</dbReference>
<feature type="compositionally biased region" description="Acidic residues" evidence="1">
    <location>
        <begin position="316"/>
        <end position="325"/>
    </location>
</feature>
<name>A0ABR3R834_9PLEO</name>
<accession>A0ABR3R834</accession>
<dbReference type="Proteomes" id="UP001521785">
    <property type="component" value="Unassembled WGS sequence"/>
</dbReference>
<reference evidence="2 3" key="1">
    <citation type="submission" date="2024-02" db="EMBL/GenBank/DDBJ databases">
        <title>De novo assembly and annotation of 12 fungi associated with fruit tree decline syndrome in Ontario, Canada.</title>
        <authorList>
            <person name="Sulman M."/>
            <person name="Ellouze W."/>
            <person name="Ilyukhin E."/>
        </authorList>
    </citation>
    <scope>NUCLEOTIDE SEQUENCE [LARGE SCALE GENOMIC DNA]</scope>
    <source>
        <strain evidence="2 3">M42-189</strain>
    </source>
</reference>
<feature type="compositionally biased region" description="Polar residues" evidence="1">
    <location>
        <begin position="45"/>
        <end position="76"/>
    </location>
</feature>
<feature type="compositionally biased region" description="Acidic residues" evidence="1">
    <location>
        <begin position="1"/>
        <end position="26"/>
    </location>
</feature>
<protein>
    <recommendedName>
        <fullName evidence="4">B box-type domain-containing protein</fullName>
    </recommendedName>
</protein>
<keyword evidence="3" id="KW-1185">Reference proteome</keyword>
<evidence type="ECO:0000313" key="3">
    <source>
        <dbReference type="Proteomes" id="UP001521785"/>
    </source>
</evidence>
<gene>
    <name evidence="2" type="ORF">SLS60_006971</name>
</gene>